<dbReference type="AlphaFoldDB" id="A0A5E4GGJ5"/>
<evidence type="ECO:0000313" key="1">
    <source>
        <dbReference type="EMBL" id="VVA38995.1"/>
    </source>
</evidence>
<proteinExistence type="predicted"/>
<accession>A0A5E4GGJ5</accession>
<sequence length="166" mass="17378">MLQDNGARLGGAERKVDAEGTRVLVDIWAFGMSLELGLPAFGMGWSLELGLQGFDKNLRGLIPQVSKFLVGGPRDLGFDKCIGFMLCGAGLQGGLGTFGRGWGLEASARVSWGALSLANGKGGLSSFCVLVASHVYLRQLGLLLRLAESSCFVGVGKAAESRITLS</sequence>
<dbReference type="Gramene" id="VVA38995">
    <property type="protein sequence ID" value="VVA38995"/>
    <property type="gene ID" value="Prudul26B026717"/>
</dbReference>
<organism evidence="1 2">
    <name type="scientific">Prunus dulcis</name>
    <name type="common">Almond</name>
    <name type="synonym">Amygdalus dulcis</name>
    <dbReference type="NCBI Taxonomy" id="3755"/>
    <lineage>
        <taxon>Eukaryota</taxon>
        <taxon>Viridiplantae</taxon>
        <taxon>Streptophyta</taxon>
        <taxon>Embryophyta</taxon>
        <taxon>Tracheophyta</taxon>
        <taxon>Spermatophyta</taxon>
        <taxon>Magnoliopsida</taxon>
        <taxon>eudicotyledons</taxon>
        <taxon>Gunneridae</taxon>
        <taxon>Pentapetalae</taxon>
        <taxon>rosids</taxon>
        <taxon>fabids</taxon>
        <taxon>Rosales</taxon>
        <taxon>Rosaceae</taxon>
        <taxon>Amygdaloideae</taxon>
        <taxon>Amygdaleae</taxon>
        <taxon>Prunus</taxon>
    </lineage>
</organism>
<dbReference type="InParanoid" id="A0A5E4GGJ5"/>
<protein>
    <submittedName>
        <fullName evidence="1">Uncharacterized protein</fullName>
    </submittedName>
</protein>
<evidence type="ECO:0000313" key="2">
    <source>
        <dbReference type="Proteomes" id="UP000327085"/>
    </source>
</evidence>
<reference evidence="2" key="1">
    <citation type="journal article" date="2020" name="Plant J.">
        <title>Transposons played a major role in the diversification between the closely related almond and peach genomes: results from the almond genome sequence.</title>
        <authorList>
            <person name="Alioto T."/>
            <person name="Alexiou K.G."/>
            <person name="Bardil A."/>
            <person name="Barteri F."/>
            <person name="Castanera R."/>
            <person name="Cruz F."/>
            <person name="Dhingra A."/>
            <person name="Duval H."/>
            <person name="Fernandez I Marti A."/>
            <person name="Frias L."/>
            <person name="Galan B."/>
            <person name="Garcia J.L."/>
            <person name="Howad W."/>
            <person name="Gomez-Garrido J."/>
            <person name="Gut M."/>
            <person name="Julca I."/>
            <person name="Morata J."/>
            <person name="Puigdomenech P."/>
            <person name="Ribeca P."/>
            <person name="Rubio Cabetas M.J."/>
            <person name="Vlasova A."/>
            <person name="Wirthensohn M."/>
            <person name="Garcia-Mas J."/>
            <person name="Gabaldon T."/>
            <person name="Casacuberta J.M."/>
            <person name="Arus P."/>
        </authorList>
    </citation>
    <scope>NUCLEOTIDE SEQUENCE [LARGE SCALE GENOMIC DNA]</scope>
    <source>
        <strain evidence="2">cv. Texas</strain>
    </source>
</reference>
<gene>
    <name evidence="1" type="ORF">ALMOND_2B026717</name>
</gene>
<dbReference type="EMBL" id="CABIKO010000722">
    <property type="protein sequence ID" value="VVA38995.1"/>
    <property type="molecule type" value="Genomic_DNA"/>
</dbReference>
<name>A0A5E4GGJ5_PRUDU</name>
<dbReference type="Proteomes" id="UP000327085">
    <property type="component" value="Unassembled WGS sequence"/>
</dbReference>